<dbReference type="InterPro" id="IPR041698">
    <property type="entry name" value="Methyltransf_25"/>
</dbReference>
<dbReference type="EC" id="2.1.-.-" evidence="2"/>
<evidence type="ECO:0000313" key="3">
    <source>
        <dbReference type="Proteomes" id="UP001271769"/>
    </source>
</evidence>
<proteinExistence type="predicted"/>
<dbReference type="Pfam" id="PF13649">
    <property type="entry name" value="Methyltransf_25"/>
    <property type="match status" value="1"/>
</dbReference>
<dbReference type="EMBL" id="JAXCLX010000003">
    <property type="protein sequence ID" value="MDY0873450.1"/>
    <property type="molecule type" value="Genomic_DNA"/>
</dbReference>
<dbReference type="Gene3D" id="3.40.50.150">
    <property type="entry name" value="Vaccinia Virus protein VP39"/>
    <property type="match status" value="1"/>
</dbReference>
<comment type="caution">
    <text evidence="2">The sequence shown here is derived from an EMBL/GenBank/DDBJ whole genome shotgun (WGS) entry which is preliminary data.</text>
</comment>
<feature type="domain" description="Methyltransferase" evidence="1">
    <location>
        <begin position="27"/>
        <end position="112"/>
    </location>
</feature>
<keyword evidence="2" id="KW-0808">Transferase</keyword>
<name>A0ABU5E1M9_9PROT</name>
<organism evidence="2 3">
    <name type="scientific">Dongia rigui</name>
    <dbReference type="NCBI Taxonomy" id="940149"/>
    <lineage>
        <taxon>Bacteria</taxon>
        <taxon>Pseudomonadati</taxon>
        <taxon>Pseudomonadota</taxon>
        <taxon>Alphaproteobacteria</taxon>
        <taxon>Rhodospirillales</taxon>
        <taxon>Dongiaceae</taxon>
        <taxon>Dongia</taxon>
    </lineage>
</organism>
<keyword evidence="2" id="KW-0489">Methyltransferase</keyword>
<dbReference type="GO" id="GO:0032259">
    <property type="term" value="P:methylation"/>
    <property type="evidence" value="ECO:0007669"/>
    <property type="project" value="UniProtKB-KW"/>
</dbReference>
<gene>
    <name evidence="2" type="ORF">SMD31_16035</name>
</gene>
<dbReference type="RefSeq" id="WP_320501924.1">
    <property type="nucleotide sequence ID" value="NZ_JAXCLX010000003.1"/>
</dbReference>
<accession>A0ABU5E1M9</accession>
<dbReference type="CDD" id="cd02440">
    <property type="entry name" value="AdoMet_MTases"/>
    <property type="match status" value="1"/>
</dbReference>
<evidence type="ECO:0000259" key="1">
    <source>
        <dbReference type="Pfam" id="PF13649"/>
    </source>
</evidence>
<evidence type="ECO:0000313" key="2">
    <source>
        <dbReference type="EMBL" id="MDY0873450.1"/>
    </source>
</evidence>
<dbReference type="SUPFAM" id="SSF53335">
    <property type="entry name" value="S-adenosyl-L-methionine-dependent methyltransferases"/>
    <property type="match status" value="1"/>
</dbReference>
<dbReference type="Proteomes" id="UP001271769">
    <property type="component" value="Unassembled WGS sequence"/>
</dbReference>
<keyword evidence="3" id="KW-1185">Reference proteome</keyword>
<reference evidence="2 3" key="1">
    <citation type="journal article" date="2013" name="Antonie Van Leeuwenhoek">
        <title>Dongia rigui sp. nov., isolated from freshwater of a large wetland in Korea.</title>
        <authorList>
            <person name="Baik K.S."/>
            <person name="Hwang Y.M."/>
            <person name="Choi J.S."/>
            <person name="Kwon J."/>
            <person name="Seong C.N."/>
        </authorList>
    </citation>
    <scope>NUCLEOTIDE SEQUENCE [LARGE SCALE GENOMIC DNA]</scope>
    <source>
        <strain evidence="2 3">04SU4-P</strain>
    </source>
</reference>
<dbReference type="InterPro" id="IPR029063">
    <property type="entry name" value="SAM-dependent_MTases_sf"/>
</dbReference>
<protein>
    <submittedName>
        <fullName evidence="2">Class I SAM-dependent methyltransferase</fullName>
        <ecNumber evidence="2">2.1.-.-</ecNumber>
    </submittedName>
</protein>
<sequence>MTDTTLNSPPAPWVAQWAPALVLGGTILDLAAGGGRHTHYLSARGHPVVAVDRDVTALQARNLPRGVEIRSADLEDGTPWPFAGQTFAGIVVTNYLHRPLLPQLAAALEPGGLLIYETFALGNERFGSPSNPAFLLRPGELLAFAETSGLTVLGYFNGEASQPRPAVIQRLAARAPI</sequence>
<dbReference type="GO" id="GO:0008168">
    <property type="term" value="F:methyltransferase activity"/>
    <property type="evidence" value="ECO:0007669"/>
    <property type="project" value="UniProtKB-KW"/>
</dbReference>